<reference evidence="2" key="1">
    <citation type="submission" date="2021-06" db="EMBL/GenBank/DDBJ databases">
        <authorList>
            <person name="Hodson N. C."/>
            <person name="Mongue J. A."/>
            <person name="Jaron S. K."/>
        </authorList>
    </citation>
    <scope>NUCLEOTIDE SEQUENCE</scope>
</reference>
<name>A0A8J2P0M7_9HEXA</name>
<protein>
    <recommendedName>
        <fullName evidence="4">Transposase</fullName>
    </recommendedName>
</protein>
<feature type="region of interest" description="Disordered" evidence="1">
    <location>
        <begin position="73"/>
        <end position="138"/>
    </location>
</feature>
<organism evidence="2 3">
    <name type="scientific">Allacma fusca</name>
    <dbReference type="NCBI Taxonomy" id="39272"/>
    <lineage>
        <taxon>Eukaryota</taxon>
        <taxon>Metazoa</taxon>
        <taxon>Ecdysozoa</taxon>
        <taxon>Arthropoda</taxon>
        <taxon>Hexapoda</taxon>
        <taxon>Collembola</taxon>
        <taxon>Symphypleona</taxon>
        <taxon>Sminthuridae</taxon>
        <taxon>Allacma</taxon>
    </lineage>
</organism>
<evidence type="ECO:0000256" key="1">
    <source>
        <dbReference type="SAM" id="MobiDB-lite"/>
    </source>
</evidence>
<dbReference type="EMBL" id="CAJVCH010064803">
    <property type="protein sequence ID" value="CAG7719809.1"/>
    <property type="molecule type" value="Genomic_DNA"/>
</dbReference>
<accession>A0A8J2P0M7</accession>
<evidence type="ECO:0000313" key="3">
    <source>
        <dbReference type="Proteomes" id="UP000708208"/>
    </source>
</evidence>
<feature type="non-terminal residue" evidence="2">
    <location>
        <position position="295"/>
    </location>
</feature>
<feature type="compositionally biased region" description="Polar residues" evidence="1">
    <location>
        <begin position="106"/>
        <end position="116"/>
    </location>
</feature>
<keyword evidence="3" id="KW-1185">Reference proteome</keyword>
<proteinExistence type="predicted"/>
<comment type="caution">
    <text evidence="2">The sequence shown here is derived from an EMBL/GenBank/DDBJ whole genome shotgun (WGS) entry which is preliminary data.</text>
</comment>
<gene>
    <name evidence="2" type="ORF">AFUS01_LOCUS9115</name>
</gene>
<feature type="compositionally biased region" description="Low complexity" evidence="1">
    <location>
        <begin position="81"/>
        <end position="101"/>
    </location>
</feature>
<evidence type="ECO:0008006" key="4">
    <source>
        <dbReference type="Google" id="ProtNLM"/>
    </source>
</evidence>
<evidence type="ECO:0000313" key="2">
    <source>
        <dbReference type="EMBL" id="CAG7719809.1"/>
    </source>
</evidence>
<dbReference type="AlphaFoldDB" id="A0A8J2P0M7"/>
<sequence length="295" mass="33503">MNLILDAQWSCLKLEGPIRLLHQPSSRFYLYFEFTMGAKKGSIQRHQRFNEDGPKLLPHPKTSRQTTIEDYYGSGSKRLCTGSPENPSGSPTTSTPSTSRTVAESLPSTTTVSESACPSPPIHRPEDDVEDEPPAPKPLNFLGKLHSTFQALLDEGEEAIIKFLQGKRLLRDGKQCQKCQSQKSLQFRKDGNPRWICTLRRKHGDKNAYSYSITTSAVFDGAHVYFDKVLRIFYFFAHNQTSYNFLAREISDTESTSHQTIADWLNYSREICFAWLDMKMNEDYQLGGEGVTVEI</sequence>
<feature type="non-terminal residue" evidence="2">
    <location>
        <position position="1"/>
    </location>
</feature>
<dbReference type="Proteomes" id="UP000708208">
    <property type="component" value="Unassembled WGS sequence"/>
</dbReference>